<dbReference type="Pfam" id="PF08338">
    <property type="entry name" value="DUF1731"/>
    <property type="match status" value="1"/>
</dbReference>
<reference evidence="4" key="2">
    <citation type="submission" date="2018-01" db="EMBL/GenBank/DDBJ databases">
        <title>FDA dAtabase for Regulatory Grade micrObial Sequences (FDA-ARGOS): Supporting development and validation of Infectious Disease Dx tests.</title>
        <authorList>
            <person name="Hoffmann M."/>
            <person name="Allard M."/>
            <person name="Evans P."/>
            <person name="Brown E."/>
            <person name="Tallon L."/>
            <person name="Sadzewicz L."/>
            <person name="Sengamalay N."/>
            <person name="Ott S."/>
            <person name="Godinez A."/>
            <person name="Nagaraj S."/>
            <person name="Vyas G."/>
            <person name="Aluvathingal J."/>
            <person name="Nadendla S."/>
            <person name="Geyer C."/>
            <person name="Sichtig H."/>
        </authorList>
    </citation>
    <scope>NUCLEOTIDE SEQUENCE</scope>
    <source>
        <strain evidence="4">ATCC 33809</strain>
    </source>
</reference>
<reference evidence="6" key="1">
    <citation type="submission" date="2015-12" db="EMBL/GenBank/DDBJ databases">
        <title>FDA dAtabase for Regulatory Grade micrObial Sequences (FDA-ARGOS): Supporting development and validation of Infectious Disease Dx tests.</title>
        <authorList>
            <person name="Hoffmann M."/>
            <person name="Allard M."/>
            <person name="Evans P."/>
            <person name="Brown E."/>
            <person name="Tallon L.J."/>
            <person name="Sadzewicz L."/>
            <person name="Sengamalay N."/>
            <person name="Ott S."/>
            <person name="Godinez A."/>
            <person name="Nagaraj S."/>
            <person name="Vyas G."/>
            <person name="Aluvathingal J."/>
            <person name="Nadendla S."/>
            <person name="Geyer C."/>
            <person name="Sichtig H."/>
        </authorList>
    </citation>
    <scope>NUCLEOTIDE SEQUENCE [LARGE SCALE GENOMIC DNA]</scope>
    <source>
        <strain evidence="6">ATCC 33809</strain>
    </source>
</reference>
<dbReference type="Gene3D" id="3.40.50.720">
    <property type="entry name" value="NAD(P)-binding Rossmann-like Domain"/>
    <property type="match status" value="1"/>
</dbReference>
<dbReference type="CDD" id="cd05242">
    <property type="entry name" value="SDR_a8"/>
    <property type="match status" value="1"/>
</dbReference>
<dbReference type="Pfam" id="PF01370">
    <property type="entry name" value="Epimerase"/>
    <property type="match status" value="1"/>
</dbReference>
<dbReference type="Proteomes" id="UP000254626">
    <property type="component" value="Unassembled WGS sequence"/>
</dbReference>
<evidence type="ECO:0000259" key="3">
    <source>
        <dbReference type="Pfam" id="PF08338"/>
    </source>
</evidence>
<dbReference type="EMBL" id="UHIP01000001">
    <property type="protein sequence ID" value="SUP26695.1"/>
    <property type="molecule type" value="Genomic_DNA"/>
</dbReference>
<evidence type="ECO:0000256" key="1">
    <source>
        <dbReference type="ARBA" id="ARBA00009353"/>
    </source>
</evidence>
<reference evidence="5 7" key="3">
    <citation type="submission" date="2018-06" db="EMBL/GenBank/DDBJ databases">
        <authorList>
            <consortium name="Pathogen Informatics"/>
            <person name="Doyle S."/>
        </authorList>
    </citation>
    <scope>NUCLEOTIDE SEQUENCE [LARGE SCALE GENOMIC DNA]</scope>
    <source>
        <strain evidence="5 7">NCTC11327</strain>
    </source>
</reference>
<dbReference type="NCBIfam" id="TIGR01777">
    <property type="entry name" value="yfcH"/>
    <property type="match status" value="1"/>
</dbReference>
<accession>A0AAX2LQ53</accession>
<gene>
    <name evidence="4" type="ORF">AL536_16300</name>
    <name evidence="5" type="ORF">NCTC11327_02011</name>
</gene>
<dbReference type="PANTHER" id="PTHR11092:SF0">
    <property type="entry name" value="EPIMERASE FAMILY PROTEIN SDR39U1"/>
    <property type="match status" value="1"/>
</dbReference>
<feature type="domain" description="DUF1731" evidence="3">
    <location>
        <begin position="253"/>
        <end position="299"/>
    </location>
</feature>
<feature type="domain" description="NAD-dependent epimerase/dehydratase" evidence="2">
    <location>
        <begin position="3"/>
        <end position="226"/>
    </location>
</feature>
<evidence type="ECO:0000313" key="7">
    <source>
        <dbReference type="Proteomes" id="UP000254626"/>
    </source>
</evidence>
<sequence>MKILITGGTGFIGRELIKLLMTHDLVVLTRNAAQAKAKLAHIQNERLDFLESLEELHDLNTFDAVINLAGEPIADKRWTSAQKQRICDSRWKLTEKLVELIHASAKPPQVLISGSAVGYYGDQQDHPFDESLQVKSSRFSHHVCETWEEIALHAQSDRTRVCLLRTGVVLAPEGGALKKMLPPYRLGLGGPIGNGQQYMPWIHMCDMVRGIVFLLETEHAQGAFNLCAPHPVSNLIFSRSLAATLKKPHVLTTPQWAIRLLMGEASELLFDSIRAKPKKLTELGFQFTYSRIDPALKHLLQHQA</sequence>
<dbReference type="SUPFAM" id="SSF51735">
    <property type="entry name" value="NAD(P)-binding Rossmann-fold domains"/>
    <property type="match status" value="1"/>
</dbReference>
<organism evidence="5 7">
    <name type="scientific">Vibrio fluvialis</name>
    <dbReference type="NCBI Taxonomy" id="676"/>
    <lineage>
        <taxon>Bacteria</taxon>
        <taxon>Pseudomonadati</taxon>
        <taxon>Pseudomonadota</taxon>
        <taxon>Gammaproteobacteria</taxon>
        <taxon>Vibrionales</taxon>
        <taxon>Vibrionaceae</taxon>
        <taxon>Vibrio</taxon>
    </lineage>
</organism>
<keyword evidence="6" id="KW-1185">Reference proteome</keyword>
<dbReference type="InterPro" id="IPR036291">
    <property type="entry name" value="NAD(P)-bd_dom_sf"/>
</dbReference>
<dbReference type="InterPro" id="IPR010099">
    <property type="entry name" value="SDR39U1"/>
</dbReference>
<dbReference type="GeneID" id="29385153"/>
<comment type="similarity">
    <text evidence="1">Belongs to the NAD(P)-dependent epimerase/dehydratase family. SDR39U1 subfamily.</text>
</comment>
<dbReference type="RefSeq" id="WP_055452569.1">
    <property type="nucleotide sequence ID" value="NZ_CABLBX010000011.1"/>
</dbReference>
<proteinExistence type="inferred from homology"/>
<evidence type="ECO:0000259" key="2">
    <source>
        <dbReference type="Pfam" id="PF01370"/>
    </source>
</evidence>
<evidence type="ECO:0000313" key="4">
    <source>
        <dbReference type="EMBL" id="AMF95001.1"/>
    </source>
</evidence>
<evidence type="ECO:0000313" key="5">
    <source>
        <dbReference type="EMBL" id="SUP26695.1"/>
    </source>
</evidence>
<dbReference type="PANTHER" id="PTHR11092">
    <property type="entry name" value="SUGAR NUCLEOTIDE EPIMERASE RELATED"/>
    <property type="match status" value="1"/>
</dbReference>
<dbReference type="AlphaFoldDB" id="A0AAX2LQ53"/>
<evidence type="ECO:0000313" key="6">
    <source>
        <dbReference type="Proteomes" id="UP000057088"/>
    </source>
</evidence>
<dbReference type="InterPro" id="IPR001509">
    <property type="entry name" value="Epimerase_deHydtase"/>
</dbReference>
<name>A0AAX2LQ53_VIBFL</name>
<dbReference type="Proteomes" id="UP000057088">
    <property type="component" value="Chromosome 2"/>
</dbReference>
<dbReference type="KEGG" id="vfl:AL536_16300"/>
<dbReference type="EMBL" id="CP014035">
    <property type="protein sequence ID" value="AMF95001.1"/>
    <property type="molecule type" value="Genomic_DNA"/>
</dbReference>
<protein>
    <submittedName>
        <fullName evidence="5">Sugar nucleotide epimerase</fullName>
    </submittedName>
    <submittedName>
        <fullName evidence="4">TIGR01777 family protein</fullName>
    </submittedName>
</protein>
<dbReference type="InterPro" id="IPR013549">
    <property type="entry name" value="DUF1731"/>
</dbReference>